<evidence type="ECO:0000256" key="9">
    <source>
        <dbReference type="ARBA" id="ARBA00023136"/>
    </source>
</evidence>
<keyword evidence="7" id="KW-1133">Transmembrane helix</keyword>
<evidence type="ECO:0000256" key="3">
    <source>
        <dbReference type="ARBA" id="ARBA00022516"/>
    </source>
</evidence>
<keyword evidence="5" id="KW-0812">Transmembrane</keyword>
<dbReference type="EMBL" id="MU069817">
    <property type="protein sequence ID" value="KAF5833327.1"/>
    <property type="molecule type" value="Genomic_DNA"/>
</dbReference>
<gene>
    <name evidence="11" type="ORF">DUNSADRAFT_10407</name>
</gene>
<dbReference type="Proteomes" id="UP000815325">
    <property type="component" value="Unassembled WGS sequence"/>
</dbReference>
<keyword evidence="3" id="KW-0444">Lipid biosynthesis</keyword>
<dbReference type="Pfam" id="PF03982">
    <property type="entry name" value="DAGAT"/>
    <property type="match status" value="1"/>
</dbReference>
<dbReference type="InterPro" id="IPR007130">
    <property type="entry name" value="DAGAT"/>
</dbReference>
<evidence type="ECO:0000313" key="12">
    <source>
        <dbReference type="Proteomes" id="UP000815325"/>
    </source>
</evidence>
<proteinExistence type="inferred from homology"/>
<protein>
    <recommendedName>
        <fullName evidence="13">Diacylglycerol O-acyltransferase</fullName>
    </recommendedName>
</protein>
<evidence type="ECO:0000313" key="11">
    <source>
        <dbReference type="EMBL" id="KAF5833327.1"/>
    </source>
</evidence>
<comment type="caution">
    <text evidence="11">The sequence shown here is derived from an EMBL/GenBank/DDBJ whole genome shotgun (WGS) entry which is preliminary data.</text>
</comment>
<evidence type="ECO:0000256" key="8">
    <source>
        <dbReference type="ARBA" id="ARBA00023098"/>
    </source>
</evidence>
<sequence length="105" mass="12155">LRNLISWPSLQRWTYKRLGFPLPYFIGGRWGITPFPAKTPLVYVLGEPIEPLPLQPGAPVPQEAVDSLHARFYAALEHLFEKHKHRHPEFAHGKLRMLLSHQDDL</sequence>
<evidence type="ECO:0000256" key="6">
    <source>
        <dbReference type="ARBA" id="ARBA00022824"/>
    </source>
</evidence>
<dbReference type="PANTHER" id="PTHR12317:SF34">
    <property type="entry name" value="ACYLTRANSFERASE"/>
    <property type="match status" value="1"/>
</dbReference>
<evidence type="ECO:0000256" key="2">
    <source>
        <dbReference type="ARBA" id="ARBA00005420"/>
    </source>
</evidence>
<name>A0ABQ7GFE0_DUNSA</name>
<feature type="non-terminal residue" evidence="11">
    <location>
        <position position="1"/>
    </location>
</feature>
<keyword evidence="4" id="KW-0808">Transferase</keyword>
<evidence type="ECO:0000256" key="4">
    <source>
        <dbReference type="ARBA" id="ARBA00022679"/>
    </source>
</evidence>
<keyword evidence="10" id="KW-0012">Acyltransferase</keyword>
<keyword evidence="8" id="KW-0443">Lipid metabolism</keyword>
<evidence type="ECO:0008006" key="13">
    <source>
        <dbReference type="Google" id="ProtNLM"/>
    </source>
</evidence>
<keyword evidence="12" id="KW-1185">Reference proteome</keyword>
<evidence type="ECO:0000256" key="10">
    <source>
        <dbReference type="ARBA" id="ARBA00023315"/>
    </source>
</evidence>
<keyword evidence="6" id="KW-0256">Endoplasmic reticulum</keyword>
<organism evidence="11 12">
    <name type="scientific">Dunaliella salina</name>
    <name type="common">Green alga</name>
    <name type="synonym">Protococcus salinus</name>
    <dbReference type="NCBI Taxonomy" id="3046"/>
    <lineage>
        <taxon>Eukaryota</taxon>
        <taxon>Viridiplantae</taxon>
        <taxon>Chlorophyta</taxon>
        <taxon>core chlorophytes</taxon>
        <taxon>Chlorophyceae</taxon>
        <taxon>CS clade</taxon>
        <taxon>Chlamydomonadales</taxon>
        <taxon>Dunaliellaceae</taxon>
        <taxon>Dunaliella</taxon>
    </lineage>
</organism>
<accession>A0ABQ7GFE0</accession>
<comment type="subcellular location">
    <subcellularLocation>
        <location evidence="1">Endoplasmic reticulum membrane</location>
        <topology evidence="1">Multi-pass membrane protein</topology>
    </subcellularLocation>
</comment>
<keyword evidence="9" id="KW-0472">Membrane</keyword>
<evidence type="ECO:0000256" key="1">
    <source>
        <dbReference type="ARBA" id="ARBA00004477"/>
    </source>
</evidence>
<evidence type="ECO:0000256" key="7">
    <source>
        <dbReference type="ARBA" id="ARBA00022989"/>
    </source>
</evidence>
<comment type="similarity">
    <text evidence="2">Belongs to the diacylglycerol acyltransferase family.</text>
</comment>
<evidence type="ECO:0000256" key="5">
    <source>
        <dbReference type="ARBA" id="ARBA00022692"/>
    </source>
</evidence>
<reference evidence="11" key="1">
    <citation type="submission" date="2017-08" db="EMBL/GenBank/DDBJ databases">
        <authorList>
            <person name="Polle J.E."/>
            <person name="Barry K."/>
            <person name="Cushman J."/>
            <person name="Schmutz J."/>
            <person name="Tran D."/>
            <person name="Hathwaick L.T."/>
            <person name="Yim W.C."/>
            <person name="Jenkins J."/>
            <person name="Mckie-Krisberg Z.M."/>
            <person name="Prochnik S."/>
            <person name="Lindquist E."/>
            <person name="Dockter R.B."/>
            <person name="Adam C."/>
            <person name="Molina H."/>
            <person name="Bunkerborg J."/>
            <person name="Jin E."/>
            <person name="Buchheim M."/>
            <person name="Magnuson J."/>
        </authorList>
    </citation>
    <scope>NUCLEOTIDE SEQUENCE</scope>
    <source>
        <strain evidence="11">CCAP 19/18</strain>
    </source>
</reference>
<dbReference type="PANTHER" id="PTHR12317">
    <property type="entry name" value="DIACYLGLYCEROL O-ACYLTRANSFERASE"/>
    <property type="match status" value="1"/>
</dbReference>